<dbReference type="AlphaFoldDB" id="C3K6I2"/>
<accession>C3K6I2</accession>
<dbReference type="KEGG" id="pfs:PFLU_1593"/>
<keyword evidence="1" id="KW-0175">Coiled coil</keyword>
<dbReference type="HOGENOM" id="CLU_1553949_0_0_6"/>
<dbReference type="EMBL" id="AM181176">
    <property type="protein sequence ID" value="CAY47843.1"/>
    <property type="molecule type" value="Genomic_DNA"/>
</dbReference>
<sequence length="172" mass="19511">MTPSKCYVGMGFFTLRKGKLSSIPADFSGPISAPPTARRLKSRHDQTSFTVYVYSIGFVPMNSDEDTLGWLGLPTPLQMYRQHCRLLENEIQELNLQLRKARADVFGISQMLLETQAKNTEFAGYLRERGAEAAAMRKQIADLTTLSNVSRREAEELRRIVNEMRPRPTTIV</sequence>
<name>C3K6I2_PSEFS</name>
<protein>
    <submittedName>
        <fullName evidence="3">Uncharacterized protein</fullName>
    </submittedName>
</protein>
<evidence type="ECO:0000313" key="2">
    <source>
        <dbReference type="EMBL" id="CAI2795880.1"/>
    </source>
</evidence>
<dbReference type="Proteomes" id="UP001152918">
    <property type="component" value="Chromosome"/>
</dbReference>
<dbReference type="EMBL" id="OV986001">
    <property type="protein sequence ID" value="CAI2795880.1"/>
    <property type="molecule type" value="Genomic_DNA"/>
</dbReference>
<feature type="coiled-coil region" evidence="1">
    <location>
        <begin position="77"/>
        <end position="104"/>
    </location>
</feature>
<proteinExistence type="predicted"/>
<reference evidence="3" key="1">
    <citation type="journal article" date="2009" name="Genome Biol.">
        <title>Genomic and genetic analyses of diversity and plant interactions of Pseudomonas fluorescens.</title>
        <authorList>
            <person name="Silby M.W."/>
            <person name="Cerdeno-Tarraga A.M."/>
            <person name="Vernikos G.S."/>
            <person name="Giddens S.R."/>
            <person name="Jackson R.W."/>
            <person name="Preston G.M."/>
            <person name="Zhang X.X."/>
            <person name="Moon C.D."/>
            <person name="Gehrig S.M."/>
            <person name="Godfrey S.A."/>
            <person name="Knight C.G."/>
            <person name="Malone J.G."/>
            <person name="Robinson Z."/>
            <person name="Spiers A.J."/>
            <person name="Harris S."/>
            <person name="Challis G.L."/>
            <person name="Yaxley A.M."/>
            <person name="Harris D."/>
            <person name="Seeger K."/>
            <person name="Murphy L."/>
            <person name="Rutter S."/>
            <person name="Squares R."/>
            <person name="Quail M.A."/>
            <person name="Saunders E."/>
            <person name="Mavromatis K."/>
            <person name="Brettin T.S."/>
            <person name="Bentley S.D."/>
            <person name="Hothersall J."/>
            <person name="Stephens E."/>
            <person name="Thomas C.M."/>
            <person name="Parkhill J."/>
            <person name="Levy S.B."/>
            <person name="Rainey P.B."/>
            <person name="Thomson N.R."/>
        </authorList>
    </citation>
    <scope>NUCLEOTIDE SEQUENCE [LARGE SCALE GENOMIC DNA]</scope>
    <source>
        <strain evidence="3">SBW25</strain>
    </source>
</reference>
<organism evidence="3">
    <name type="scientific">Pseudomonas fluorescens (strain SBW25)</name>
    <dbReference type="NCBI Taxonomy" id="216595"/>
    <lineage>
        <taxon>Bacteria</taxon>
        <taxon>Pseudomonadati</taxon>
        <taxon>Pseudomonadota</taxon>
        <taxon>Gammaproteobacteria</taxon>
        <taxon>Pseudomonadales</taxon>
        <taxon>Pseudomonadaceae</taxon>
        <taxon>Pseudomonas</taxon>
    </lineage>
</organism>
<gene>
    <name evidence="3" type="ordered locus">PFLU_1593</name>
</gene>
<evidence type="ECO:0000313" key="3">
    <source>
        <dbReference type="EMBL" id="CAY47843.1"/>
    </source>
</evidence>
<evidence type="ECO:0000256" key="1">
    <source>
        <dbReference type="SAM" id="Coils"/>
    </source>
</evidence>
<reference evidence="2" key="2">
    <citation type="submission" date="2023-10" db="EMBL/GenBank/DDBJ databases">
        <authorList>
            <person name="Fortmann-Grote C."/>
        </authorList>
    </citation>
    <scope>NUCLEOTIDE SEQUENCE</scope>
    <source>
        <strain evidence="2">SBW25</strain>
    </source>
</reference>